<keyword evidence="3" id="KW-1185">Reference proteome</keyword>
<accession>A0A0C9V783</accession>
<organism evidence="2 3">
    <name type="scientific">Sphaerobolus stellatus (strain SS14)</name>
    <dbReference type="NCBI Taxonomy" id="990650"/>
    <lineage>
        <taxon>Eukaryota</taxon>
        <taxon>Fungi</taxon>
        <taxon>Dikarya</taxon>
        <taxon>Basidiomycota</taxon>
        <taxon>Agaricomycotina</taxon>
        <taxon>Agaricomycetes</taxon>
        <taxon>Phallomycetidae</taxon>
        <taxon>Geastrales</taxon>
        <taxon>Sphaerobolaceae</taxon>
        <taxon>Sphaerobolus</taxon>
    </lineage>
</organism>
<protein>
    <submittedName>
        <fullName evidence="2">Uncharacterized protein</fullName>
    </submittedName>
</protein>
<evidence type="ECO:0000313" key="3">
    <source>
        <dbReference type="Proteomes" id="UP000054279"/>
    </source>
</evidence>
<gene>
    <name evidence="2" type="ORF">M422DRAFT_253948</name>
</gene>
<reference evidence="2 3" key="1">
    <citation type="submission" date="2014-06" db="EMBL/GenBank/DDBJ databases">
        <title>Evolutionary Origins and Diversification of the Mycorrhizal Mutualists.</title>
        <authorList>
            <consortium name="DOE Joint Genome Institute"/>
            <consortium name="Mycorrhizal Genomics Consortium"/>
            <person name="Kohler A."/>
            <person name="Kuo A."/>
            <person name="Nagy L.G."/>
            <person name="Floudas D."/>
            <person name="Copeland A."/>
            <person name="Barry K.W."/>
            <person name="Cichocki N."/>
            <person name="Veneault-Fourrey C."/>
            <person name="LaButti K."/>
            <person name="Lindquist E.A."/>
            <person name="Lipzen A."/>
            <person name="Lundell T."/>
            <person name="Morin E."/>
            <person name="Murat C."/>
            <person name="Riley R."/>
            <person name="Ohm R."/>
            <person name="Sun H."/>
            <person name="Tunlid A."/>
            <person name="Henrissat B."/>
            <person name="Grigoriev I.V."/>
            <person name="Hibbett D.S."/>
            <person name="Martin F."/>
        </authorList>
    </citation>
    <scope>NUCLEOTIDE SEQUENCE [LARGE SCALE GENOMIC DNA]</scope>
    <source>
        <strain evidence="2 3">SS14</strain>
    </source>
</reference>
<proteinExistence type="predicted"/>
<dbReference type="AlphaFoldDB" id="A0A0C9V783"/>
<name>A0A0C9V783_SPHS4</name>
<dbReference type="EMBL" id="KN837127">
    <property type="protein sequence ID" value="KIJ42849.1"/>
    <property type="molecule type" value="Genomic_DNA"/>
</dbReference>
<dbReference type="HOGENOM" id="CLU_2074634_0_0_1"/>
<sequence length="118" mass="13293">MVHTSGLVYGLQPYELRLQHPPLPLKQRHDQSFSPVESNRTSSRIRTSQSGSRSQLACLQVQEPVMSLAAMVAAALLRRYHRFLVPNTCDRPSIAAISNRHLRYAATRPLRTLAYALV</sequence>
<evidence type="ECO:0000313" key="2">
    <source>
        <dbReference type="EMBL" id="KIJ42849.1"/>
    </source>
</evidence>
<feature type="region of interest" description="Disordered" evidence="1">
    <location>
        <begin position="25"/>
        <end position="53"/>
    </location>
</feature>
<dbReference type="Proteomes" id="UP000054279">
    <property type="component" value="Unassembled WGS sequence"/>
</dbReference>
<evidence type="ECO:0000256" key="1">
    <source>
        <dbReference type="SAM" id="MobiDB-lite"/>
    </source>
</evidence>
<feature type="compositionally biased region" description="Polar residues" evidence="1">
    <location>
        <begin position="32"/>
        <end position="53"/>
    </location>
</feature>